<dbReference type="Pfam" id="PF12770">
    <property type="entry name" value="CHAT"/>
    <property type="match status" value="1"/>
</dbReference>
<proteinExistence type="predicted"/>
<keyword evidence="2" id="KW-0472">Membrane</keyword>
<dbReference type="InterPro" id="IPR011990">
    <property type="entry name" value="TPR-like_helical_dom_sf"/>
</dbReference>
<sequence>MTVSCEQLAAFVDGELPLEEAEAFQVHLADCAECQAALEDQVQASLLVQAAADARAEAGARPSAGAPSGLETATGAHAATVKSPEAEARPGAHASAEASSSAEARPGAGLRAVPGTVTPSAPLPDTGSRSSPVRSERSRPSWDRRRVAGFAAAAAAVVLAVLAVGRPWRSSEQERVLPFALAAARPLEGRLSHPGLADYRATGTMRGSGDGRPELDLKALTELEAKGDLHGVATAWLAAGDFERAERILERLPASPAVMGDLSLAALGRAQPERALSLLEVGLESAPDDARLHWNRGLALQALSLELAAAAEFSRVAQAKEPGWSTEARERADGLRKGALARRDSWKAMNAAGMALALDGTPYPATMARRNPDLARLYLYHALRAATSVERVKALAPLAELLDDVTRTKTASAYVARVAAADFLKRGPLANTYRDILAGTRTLEGAEADAFLARLRRSNERDLLMGAILLLHLEDHFVDELTTLVRQSGEPAWYDAPLARGRAQAAQARGDTQTAETSLKDGLAACRSAGFQYRCVDLQRHLAGLYNRLDRRKEAESLARSALEEAFRSDSWFQEEMLLAELVTSARLSHDPALARAFLDEYVQHDPEDCARRSEYHHARALLFVEDLDAKRSRREVQDALACPSAPTLLEVAVAGDLLRLEGSAVPGRELDRVRERIRVLRDDPSLTAGERLLVDHIEGRILIERDREEGQRILRRVITGSALQRSTDIEARKAWAHSHHVLVMDAGRAKEWGPAVDLIAEEVDRTAPTSCLLALAGQDERMLFVARGPTGASSGLYLNALKRPLREQVPAVPEPLLQVLAGCDAVRVLAEPILQGRPGLLPADRAWSYLAPGGHRVEAPAAAPAPKRLVVSDVEPPASLGLPHLMPWKGVTGPGDVHLRGRAATPEAVLAEMKDATEVELHTHGLSGAVSDAAFLALSPDAAGRYALTAEDLEGHTLQGAPVVMLAACDANVGAWRYHAVWSLPAALIQAGARAVVAPSTEVPDVEAGAFFQALLDALRRGTPPAQALRDTRARWLQQGSARWVQDLVAFE</sequence>
<feature type="domain" description="Putative zinc-finger" evidence="4">
    <location>
        <begin position="6"/>
        <end position="35"/>
    </location>
</feature>
<evidence type="ECO:0000313" key="5">
    <source>
        <dbReference type="EMBL" id="MBN8228105.1"/>
    </source>
</evidence>
<feature type="domain" description="CHAT" evidence="3">
    <location>
        <begin position="899"/>
        <end position="1040"/>
    </location>
</feature>
<evidence type="ECO:0000259" key="4">
    <source>
        <dbReference type="Pfam" id="PF13490"/>
    </source>
</evidence>
<protein>
    <submittedName>
        <fullName evidence="5">CHAT domain-containing protein</fullName>
    </submittedName>
</protein>
<evidence type="ECO:0000256" key="2">
    <source>
        <dbReference type="SAM" id="Phobius"/>
    </source>
</evidence>
<dbReference type="EMBL" id="JAFIMU010000006">
    <property type="protein sequence ID" value="MBN8228105.1"/>
    <property type="molecule type" value="Genomic_DNA"/>
</dbReference>
<gene>
    <name evidence="5" type="ORF">JYK02_11360</name>
</gene>
<dbReference type="SUPFAM" id="SSF48452">
    <property type="entry name" value="TPR-like"/>
    <property type="match status" value="1"/>
</dbReference>
<accession>A0ABS3DAN6</accession>
<reference evidence="5 6" key="1">
    <citation type="submission" date="2021-02" db="EMBL/GenBank/DDBJ databases">
        <title>De Novo genome assembly of isolated myxobacteria.</title>
        <authorList>
            <person name="Stevens D.C."/>
        </authorList>
    </citation>
    <scope>NUCLEOTIDE SEQUENCE [LARGE SCALE GENOMIC DNA]</scope>
    <source>
        <strain evidence="5 6">ATCC 29039</strain>
    </source>
</reference>
<name>A0ABS3DAN6_9BACT</name>
<dbReference type="InterPro" id="IPR041916">
    <property type="entry name" value="Anti_sigma_zinc_sf"/>
</dbReference>
<feature type="region of interest" description="Disordered" evidence="1">
    <location>
        <begin position="59"/>
        <end position="143"/>
    </location>
</feature>
<evidence type="ECO:0000256" key="1">
    <source>
        <dbReference type="SAM" id="MobiDB-lite"/>
    </source>
</evidence>
<dbReference type="RefSeq" id="WP_207050944.1">
    <property type="nucleotide sequence ID" value="NZ_JAFIMU010000006.1"/>
</dbReference>
<evidence type="ECO:0000259" key="3">
    <source>
        <dbReference type="Pfam" id="PF12770"/>
    </source>
</evidence>
<dbReference type="Proteomes" id="UP000664052">
    <property type="component" value="Unassembled WGS sequence"/>
</dbReference>
<dbReference type="InterPro" id="IPR024983">
    <property type="entry name" value="CHAT_dom"/>
</dbReference>
<keyword evidence="6" id="KW-1185">Reference proteome</keyword>
<feature type="compositionally biased region" description="Basic and acidic residues" evidence="1">
    <location>
        <begin position="134"/>
        <end position="143"/>
    </location>
</feature>
<dbReference type="InterPro" id="IPR027383">
    <property type="entry name" value="Znf_put"/>
</dbReference>
<feature type="transmembrane region" description="Helical" evidence="2">
    <location>
        <begin position="147"/>
        <end position="168"/>
    </location>
</feature>
<organism evidence="5 6">
    <name type="scientific">Corallococcus macrosporus</name>
    <dbReference type="NCBI Taxonomy" id="35"/>
    <lineage>
        <taxon>Bacteria</taxon>
        <taxon>Pseudomonadati</taxon>
        <taxon>Myxococcota</taxon>
        <taxon>Myxococcia</taxon>
        <taxon>Myxococcales</taxon>
        <taxon>Cystobacterineae</taxon>
        <taxon>Myxococcaceae</taxon>
        <taxon>Corallococcus</taxon>
    </lineage>
</organism>
<dbReference type="Gene3D" id="1.10.10.1320">
    <property type="entry name" value="Anti-sigma factor, zinc-finger domain"/>
    <property type="match status" value="1"/>
</dbReference>
<dbReference type="Gene3D" id="1.25.40.10">
    <property type="entry name" value="Tetratricopeptide repeat domain"/>
    <property type="match status" value="2"/>
</dbReference>
<keyword evidence="2" id="KW-0812">Transmembrane</keyword>
<dbReference type="Pfam" id="PF13490">
    <property type="entry name" value="zf-HC2"/>
    <property type="match status" value="1"/>
</dbReference>
<feature type="compositionally biased region" description="Low complexity" evidence="1">
    <location>
        <begin position="94"/>
        <end position="104"/>
    </location>
</feature>
<evidence type="ECO:0000313" key="6">
    <source>
        <dbReference type="Proteomes" id="UP000664052"/>
    </source>
</evidence>
<comment type="caution">
    <text evidence="5">The sequence shown here is derived from an EMBL/GenBank/DDBJ whole genome shotgun (WGS) entry which is preliminary data.</text>
</comment>
<keyword evidence="2" id="KW-1133">Transmembrane helix</keyword>